<accession>A0A7R9D1E2</accession>
<dbReference type="AlphaFoldDB" id="A0A7R9D1E2"/>
<evidence type="ECO:0000256" key="2">
    <source>
        <dbReference type="SAM" id="SignalP"/>
    </source>
</evidence>
<feature type="region of interest" description="Disordered" evidence="1">
    <location>
        <begin position="116"/>
        <end position="164"/>
    </location>
</feature>
<evidence type="ECO:0000256" key="1">
    <source>
        <dbReference type="SAM" id="MobiDB-lite"/>
    </source>
</evidence>
<evidence type="ECO:0000313" key="3">
    <source>
        <dbReference type="EMBL" id="CAD7406338.1"/>
    </source>
</evidence>
<dbReference type="EMBL" id="OC319798">
    <property type="protein sequence ID" value="CAD7406338.1"/>
    <property type="molecule type" value="Genomic_DNA"/>
</dbReference>
<proteinExistence type="predicted"/>
<feature type="signal peptide" evidence="2">
    <location>
        <begin position="1"/>
        <end position="25"/>
    </location>
</feature>
<sequence>MSFSMPTLALAWALLAAALCGTTAAGALRGSLVSESVVLPPVDLNDQKDVIDLELGKVFRSRIQTIGDHEAQSLSNLYQLLQAALHQKQQKQGRRIYENESETLYPVLPATIILNRQSERSSKHNEKRRSCVEHDTSDGLSRTPRDQCQRVNDNSDATKVPGSLNPEAQPWKLCCKQQCGDAKKITIVIPFQDTKATPIV</sequence>
<reference evidence="3" key="1">
    <citation type="submission" date="2020-11" db="EMBL/GenBank/DDBJ databases">
        <authorList>
            <person name="Tran Van P."/>
        </authorList>
    </citation>
    <scope>NUCLEOTIDE SEQUENCE</scope>
</reference>
<organism evidence="3">
    <name type="scientific">Timema cristinae</name>
    <name type="common">Walking stick</name>
    <dbReference type="NCBI Taxonomy" id="61476"/>
    <lineage>
        <taxon>Eukaryota</taxon>
        <taxon>Metazoa</taxon>
        <taxon>Ecdysozoa</taxon>
        <taxon>Arthropoda</taxon>
        <taxon>Hexapoda</taxon>
        <taxon>Insecta</taxon>
        <taxon>Pterygota</taxon>
        <taxon>Neoptera</taxon>
        <taxon>Polyneoptera</taxon>
        <taxon>Phasmatodea</taxon>
        <taxon>Timematodea</taxon>
        <taxon>Timematoidea</taxon>
        <taxon>Timematidae</taxon>
        <taxon>Timema</taxon>
    </lineage>
</organism>
<feature type="chain" id="PRO_5031446518" evidence="2">
    <location>
        <begin position="26"/>
        <end position="200"/>
    </location>
</feature>
<protein>
    <submittedName>
        <fullName evidence="3">Uncharacterized protein</fullName>
    </submittedName>
</protein>
<gene>
    <name evidence="3" type="ORF">TCEB3V08_LOCUS8467</name>
</gene>
<keyword evidence="2" id="KW-0732">Signal</keyword>
<feature type="compositionally biased region" description="Basic and acidic residues" evidence="1">
    <location>
        <begin position="117"/>
        <end position="148"/>
    </location>
</feature>
<name>A0A7R9D1E2_TIMCR</name>